<dbReference type="HOGENOM" id="CLU_2528734_0_0_1"/>
<evidence type="ECO:0000313" key="1">
    <source>
        <dbReference type="EMBL" id="EDN59139.1"/>
    </source>
</evidence>
<sequence length="84" mass="10346">MDRSLQVYICMYPYLDGSKQYRFDELISFYRPCPKSLDNIKSHHRQIHHQIRRRTHQHHHRSNCSRQRQCLVRHSCGRQMRVLA</sequence>
<dbReference type="EMBL" id="AAFW02000176">
    <property type="protein sequence ID" value="EDN59139.1"/>
    <property type="molecule type" value="Genomic_DNA"/>
</dbReference>
<comment type="caution">
    <text evidence="1">The sequence shown here is derived from an EMBL/GenBank/DDBJ whole genome shotgun (WGS) entry which is preliminary data.</text>
</comment>
<reference evidence="1 2" key="1">
    <citation type="journal article" date="2007" name="Proc. Natl. Acad. Sci. U.S.A.">
        <title>Genome sequencing and comparative analysis of Saccharomyces cerevisiae strain YJM789.</title>
        <authorList>
            <person name="Wei W."/>
            <person name="McCusker J.H."/>
            <person name="Hyman R.W."/>
            <person name="Jones T."/>
            <person name="Ning Y."/>
            <person name="Cao Z."/>
            <person name="Gu Z."/>
            <person name="Bruno D."/>
            <person name="Miranda M."/>
            <person name="Nguyen M."/>
            <person name="Wilhelmy J."/>
            <person name="Komp C."/>
            <person name="Tamse R."/>
            <person name="Wang X."/>
            <person name="Jia P."/>
            <person name="Luedi P."/>
            <person name="Oefner P.J."/>
            <person name="David L."/>
            <person name="Dietrich F.S."/>
            <person name="Li Y."/>
            <person name="Davis R.W."/>
            <person name="Steinmetz L.M."/>
        </authorList>
    </citation>
    <scope>NUCLEOTIDE SEQUENCE [LARGE SCALE GENOMIC DNA]</scope>
    <source>
        <strain evidence="1 2">YJM789</strain>
    </source>
</reference>
<dbReference type="Proteomes" id="UP000007060">
    <property type="component" value="Unassembled WGS sequence"/>
</dbReference>
<gene>
    <name evidence="1" type="primary">AUA1</name>
    <name evidence="1" type="ORF">SCY_1738</name>
</gene>
<dbReference type="AlphaFoldDB" id="A7A228"/>
<protein>
    <submittedName>
        <fullName evidence="1">Conserved protein</fullName>
    </submittedName>
</protein>
<organism evidence="1 2">
    <name type="scientific">Saccharomyces cerevisiae (strain YJM789)</name>
    <name type="common">Baker's yeast</name>
    <dbReference type="NCBI Taxonomy" id="307796"/>
    <lineage>
        <taxon>Eukaryota</taxon>
        <taxon>Fungi</taxon>
        <taxon>Dikarya</taxon>
        <taxon>Ascomycota</taxon>
        <taxon>Saccharomycotina</taxon>
        <taxon>Saccharomycetes</taxon>
        <taxon>Saccharomycetales</taxon>
        <taxon>Saccharomycetaceae</taxon>
        <taxon>Saccharomyces</taxon>
    </lineage>
</organism>
<proteinExistence type="predicted"/>
<accession>A7A228</accession>
<name>A7A228_YEAS7</name>
<evidence type="ECO:0000313" key="2">
    <source>
        <dbReference type="Proteomes" id="UP000007060"/>
    </source>
</evidence>